<evidence type="ECO:0000313" key="4">
    <source>
        <dbReference type="Proteomes" id="UP000721236"/>
    </source>
</evidence>
<organism evidence="3 4">
    <name type="scientific">Cupriavidus respiraculi</name>
    <dbReference type="NCBI Taxonomy" id="195930"/>
    <lineage>
        <taxon>Bacteria</taxon>
        <taxon>Pseudomonadati</taxon>
        <taxon>Pseudomonadota</taxon>
        <taxon>Betaproteobacteria</taxon>
        <taxon>Burkholderiales</taxon>
        <taxon>Burkholderiaceae</taxon>
        <taxon>Cupriavidus</taxon>
    </lineage>
</organism>
<comment type="caution">
    <text evidence="3">The sequence shown here is derived from an EMBL/GenBank/DDBJ whole genome shotgun (WGS) entry which is preliminary data.</text>
</comment>
<evidence type="ECO:0000313" key="3">
    <source>
        <dbReference type="EMBL" id="CAG9168917.1"/>
    </source>
</evidence>
<sequence length="179" mass="19855">MPNWIRNCIAATCLAAAGAAGAANAATAPATGNYGPAAEFTGIDRWLNSPPLTVAGQKGKVVLVDFWTYTCINCIRTLPYVKQWHERYKDKGLVVVGVHTPEFPFEKSTANVEAAIKRFGIRYPVAQDNGYKTWDAYRNQYWPAFYLIDKSGKVVYKHFGEGRYAETEAVIQKLLAEGQ</sequence>
<dbReference type="EMBL" id="CAJZAH010000001">
    <property type="protein sequence ID" value="CAG9168917.1"/>
    <property type="molecule type" value="Genomic_DNA"/>
</dbReference>
<dbReference type="CDD" id="cd03012">
    <property type="entry name" value="TlpA_like_DipZ_like"/>
    <property type="match status" value="1"/>
</dbReference>
<reference evidence="3 4" key="1">
    <citation type="submission" date="2021-08" db="EMBL/GenBank/DDBJ databases">
        <authorList>
            <person name="Peeters C."/>
        </authorList>
    </citation>
    <scope>NUCLEOTIDE SEQUENCE [LARGE SCALE GENOMIC DNA]</scope>
    <source>
        <strain evidence="3 4">LMG 21510</strain>
    </source>
</reference>
<accession>A0ABN7Y6F2</accession>
<dbReference type="PROSITE" id="PS51352">
    <property type="entry name" value="THIOREDOXIN_2"/>
    <property type="match status" value="1"/>
</dbReference>
<dbReference type="Proteomes" id="UP000721236">
    <property type="component" value="Unassembled WGS sequence"/>
</dbReference>
<dbReference type="SUPFAM" id="SSF52833">
    <property type="entry name" value="Thioredoxin-like"/>
    <property type="match status" value="1"/>
</dbReference>
<dbReference type="InterPro" id="IPR036249">
    <property type="entry name" value="Thioredoxin-like_sf"/>
</dbReference>
<feature type="domain" description="Thioredoxin" evidence="2">
    <location>
        <begin position="17"/>
        <end position="176"/>
    </location>
</feature>
<protein>
    <submittedName>
        <fullName evidence="3">Protein DipZ</fullName>
    </submittedName>
</protein>
<dbReference type="InterPro" id="IPR013766">
    <property type="entry name" value="Thioredoxin_domain"/>
</dbReference>
<dbReference type="InterPro" id="IPR013740">
    <property type="entry name" value="Redoxin"/>
</dbReference>
<dbReference type="RefSeq" id="WP_224040425.1">
    <property type="nucleotide sequence ID" value="NZ_CAJZAH010000001.1"/>
</dbReference>
<name>A0ABN7Y6F2_9BURK</name>
<feature type="chain" id="PRO_5045076361" evidence="1">
    <location>
        <begin position="26"/>
        <end position="179"/>
    </location>
</feature>
<dbReference type="Gene3D" id="3.40.30.10">
    <property type="entry name" value="Glutaredoxin"/>
    <property type="match status" value="1"/>
</dbReference>
<dbReference type="PANTHER" id="PTHR42852">
    <property type="entry name" value="THIOL:DISULFIDE INTERCHANGE PROTEIN DSBE"/>
    <property type="match status" value="1"/>
</dbReference>
<proteinExistence type="predicted"/>
<keyword evidence="1" id="KW-0732">Signal</keyword>
<gene>
    <name evidence="3" type="primary">dipZ_2</name>
    <name evidence="3" type="ORF">LMG21510_01288</name>
</gene>
<evidence type="ECO:0000259" key="2">
    <source>
        <dbReference type="PROSITE" id="PS51352"/>
    </source>
</evidence>
<dbReference type="Pfam" id="PF08534">
    <property type="entry name" value="Redoxin"/>
    <property type="match status" value="1"/>
</dbReference>
<feature type="signal peptide" evidence="1">
    <location>
        <begin position="1"/>
        <end position="25"/>
    </location>
</feature>
<dbReference type="PANTHER" id="PTHR42852:SF13">
    <property type="entry name" value="PROTEIN DIPZ"/>
    <property type="match status" value="1"/>
</dbReference>
<keyword evidence="4" id="KW-1185">Reference proteome</keyword>
<dbReference type="InterPro" id="IPR050553">
    <property type="entry name" value="Thioredoxin_ResA/DsbE_sf"/>
</dbReference>
<evidence type="ECO:0000256" key="1">
    <source>
        <dbReference type="SAM" id="SignalP"/>
    </source>
</evidence>